<accession>T0I4C5</accession>
<evidence type="ECO:0000259" key="4">
    <source>
        <dbReference type="Pfam" id="PF10531"/>
    </source>
</evidence>
<keyword evidence="6" id="KW-1185">Reference proteome</keyword>
<dbReference type="InterPro" id="IPR049712">
    <property type="entry name" value="Poly_export"/>
</dbReference>
<dbReference type="PATRIC" id="fig|1329909.3.peg.2668"/>
<evidence type="ECO:0000256" key="1">
    <source>
        <dbReference type="ARBA" id="ARBA00022729"/>
    </source>
</evidence>
<sequence>MLLAAALVTPNVASAARPDPTIAATSLPAATPGQTVIGAGDLIDIQVYDVQQLSFQGIRIDPAGHFSYPLLGTIDAQGKAPQVLSAEMAEGLRRYLVNPQVTVFVKESATNTVTVIGSVTEPGKFKLIGHTSLMDAVALAKGFTRIADQKQVTILRTIGGQQTAALFDMRKIRRGEMTDPPLLGGDKVVVGINHLEAAWRDALLAAPLLGIFAQLNN</sequence>
<dbReference type="PANTHER" id="PTHR33619">
    <property type="entry name" value="POLYSACCHARIDE EXPORT PROTEIN GFCE-RELATED"/>
    <property type="match status" value="1"/>
</dbReference>
<dbReference type="InterPro" id="IPR003715">
    <property type="entry name" value="Poly_export_N"/>
</dbReference>
<organism evidence="5 6">
    <name type="scientific">Sphingobium quisquiliarum P25</name>
    <dbReference type="NCBI Taxonomy" id="1329909"/>
    <lineage>
        <taxon>Bacteria</taxon>
        <taxon>Pseudomonadati</taxon>
        <taxon>Pseudomonadota</taxon>
        <taxon>Alphaproteobacteria</taxon>
        <taxon>Sphingomonadales</taxon>
        <taxon>Sphingomonadaceae</taxon>
        <taxon>Sphingobium</taxon>
    </lineage>
</organism>
<name>T0I4C5_9SPHN</name>
<dbReference type="InterPro" id="IPR019554">
    <property type="entry name" value="Soluble_ligand-bd"/>
</dbReference>
<gene>
    <name evidence="5" type="ORF">L288_13890</name>
</gene>
<keyword evidence="1 2" id="KW-0732">Signal</keyword>
<comment type="caution">
    <text evidence="5">The sequence shown here is derived from an EMBL/GenBank/DDBJ whole genome shotgun (WGS) entry which is preliminary data.</text>
</comment>
<dbReference type="Gene3D" id="3.30.1950.10">
    <property type="entry name" value="wza like domain"/>
    <property type="match status" value="1"/>
</dbReference>
<feature type="chain" id="PRO_5013356999" evidence="2">
    <location>
        <begin position="16"/>
        <end position="217"/>
    </location>
</feature>
<dbReference type="AlphaFoldDB" id="T0I4C5"/>
<dbReference type="GO" id="GO:0015159">
    <property type="term" value="F:polysaccharide transmembrane transporter activity"/>
    <property type="evidence" value="ECO:0007669"/>
    <property type="project" value="InterPro"/>
</dbReference>
<reference evidence="5 6" key="1">
    <citation type="journal article" date="2013" name="Genome Announc.">
        <title>Draft Genome Sequence of Sphingobium quisquiliarum Strain P25T, a Novel Hexachlorocyclohexane (HCH)-Degrading Bacterium Isolated from an HCH Dumpsite.</title>
        <authorList>
            <person name="Kumar Singh A."/>
            <person name="Sangwan N."/>
            <person name="Sharma A."/>
            <person name="Gupta V."/>
            <person name="Khurana J.P."/>
            <person name="Lal R."/>
        </authorList>
    </citation>
    <scope>NUCLEOTIDE SEQUENCE [LARGE SCALE GENOMIC DNA]</scope>
    <source>
        <strain evidence="5 6">P25</strain>
    </source>
</reference>
<evidence type="ECO:0000313" key="5">
    <source>
        <dbReference type="EMBL" id="EQB04479.1"/>
    </source>
</evidence>
<feature type="domain" description="Polysaccharide export protein N-terminal" evidence="3">
    <location>
        <begin position="31"/>
        <end position="106"/>
    </location>
</feature>
<evidence type="ECO:0000259" key="3">
    <source>
        <dbReference type="Pfam" id="PF02563"/>
    </source>
</evidence>
<dbReference type="Pfam" id="PF02563">
    <property type="entry name" value="Poly_export"/>
    <property type="match status" value="1"/>
</dbReference>
<dbReference type="Gene3D" id="3.10.560.10">
    <property type="entry name" value="Outer membrane lipoprotein wza domain like"/>
    <property type="match status" value="1"/>
</dbReference>
<dbReference type="PANTHER" id="PTHR33619:SF3">
    <property type="entry name" value="POLYSACCHARIDE EXPORT PROTEIN GFCE-RELATED"/>
    <property type="match status" value="1"/>
</dbReference>
<feature type="signal peptide" evidence="2">
    <location>
        <begin position="1"/>
        <end position="15"/>
    </location>
</feature>
<evidence type="ECO:0000313" key="6">
    <source>
        <dbReference type="Proteomes" id="UP000015525"/>
    </source>
</evidence>
<dbReference type="Pfam" id="PF10531">
    <property type="entry name" value="SLBB"/>
    <property type="match status" value="1"/>
</dbReference>
<proteinExistence type="predicted"/>
<dbReference type="EMBL" id="ATHO01000128">
    <property type="protein sequence ID" value="EQB04479.1"/>
    <property type="molecule type" value="Genomic_DNA"/>
</dbReference>
<dbReference type="Proteomes" id="UP000015525">
    <property type="component" value="Unassembled WGS sequence"/>
</dbReference>
<evidence type="ECO:0000256" key="2">
    <source>
        <dbReference type="SAM" id="SignalP"/>
    </source>
</evidence>
<protein>
    <submittedName>
        <fullName evidence="5">Uncharacterized protein</fullName>
    </submittedName>
</protein>
<feature type="domain" description="Soluble ligand binding" evidence="4">
    <location>
        <begin position="113"/>
        <end position="161"/>
    </location>
</feature>